<evidence type="ECO:0000313" key="7">
    <source>
        <dbReference type="EMBL" id="MRY91849.1"/>
    </source>
</evidence>
<evidence type="ECO:0000313" key="17">
    <source>
        <dbReference type="Proteomes" id="UP000315827"/>
    </source>
</evidence>
<evidence type="ECO:0000313" key="16">
    <source>
        <dbReference type="Proteomes" id="UP000195950"/>
    </source>
</evidence>
<organism evidence="5 22">
    <name type="scientific">Parabacteroides distasonis</name>
    <dbReference type="NCBI Taxonomy" id="823"/>
    <lineage>
        <taxon>Bacteria</taxon>
        <taxon>Pseudomonadati</taxon>
        <taxon>Bacteroidota</taxon>
        <taxon>Bacteroidia</taxon>
        <taxon>Bacteroidales</taxon>
        <taxon>Tannerellaceae</taxon>
        <taxon>Parabacteroides</taxon>
    </lineage>
</organism>
<dbReference type="PROSITE" id="PS51257">
    <property type="entry name" value="PROKAR_LIPOPROTEIN"/>
    <property type="match status" value="1"/>
</dbReference>
<evidence type="ECO:0000313" key="15">
    <source>
        <dbReference type="Proteomes" id="UP000095591"/>
    </source>
</evidence>
<dbReference type="Proteomes" id="UP001211522">
    <property type="component" value="Unassembled WGS sequence"/>
</dbReference>
<dbReference type="EMBL" id="WKMX01000007">
    <property type="protein sequence ID" value="MRZ06235.1"/>
    <property type="molecule type" value="Genomic_DNA"/>
</dbReference>
<evidence type="ECO:0000313" key="5">
    <source>
        <dbReference type="EMBL" id="MDB9137517.1"/>
    </source>
</evidence>
<reference evidence="5" key="8">
    <citation type="submission" date="2023-01" db="EMBL/GenBank/DDBJ databases">
        <title>Human gut microbiome strain richness.</title>
        <authorList>
            <person name="Chen-Liaw A."/>
        </authorList>
    </citation>
    <scope>NUCLEOTIDE SEQUENCE</scope>
    <source>
        <strain evidence="5">D35st1_E5_D35t1_190705</strain>
    </source>
</reference>
<evidence type="ECO:0000313" key="14">
    <source>
        <dbReference type="Proteomes" id="UP000095455"/>
    </source>
</evidence>
<evidence type="ECO:0000313" key="12">
    <source>
        <dbReference type="EMBL" id="WET65779.1"/>
    </source>
</evidence>
<dbReference type="EMBL" id="CZBM01000008">
    <property type="protein sequence ID" value="CUQ31842.1"/>
    <property type="molecule type" value="Genomic_DNA"/>
</dbReference>
<dbReference type="Proteomes" id="UP000095332">
    <property type="component" value="Unassembled WGS sequence"/>
</dbReference>
<evidence type="ECO:0000313" key="20">
    <source>
        <dbReference type="Proteomes" id="UP000471216"/>
    </source>
</evidence>
<dbReference type="Proteomes" id="UP000461276">
    <property type="component" value="Unassembled WGS sequence"/>
</dbReference>
<dbReference type="Proteomes" id="UP001221009">
    <property type="component" value="Chromosome"/>
</dbReference>
<evidence type="ECO:0000313" key="22">
    <source>
        <dbReference type="Proteomes" id="UP001211522"/>
    </source>
</evidence>
<dbReference type="EMBL" id="CP120353">
    <property type="protein sequence ID" value="WET65779.1"/>
    <property type="molecule type" value="Genomic_DNA"/>
</dbReference>
<gene>
    <name evidence="9" type="ORF">B5F32_05505</name>
    <name evidence="2" type="ORF">ERS852380_02963</name>
    <name evidence="1" type="ORF">ERS852429_00752</name>
    <name evidence="3" type="ORF">ERS852560_02162</name>
    <name evidence="11" type="ORF">FSA05_08710</name>
    <name evidence="8" type="ORF">GKD54_08390</name>
    <name evidence="6" type="ORF">GKD58_08010</name>
    <name evidence="7" type="ORF">GKD67_01060</name>
    <name evidence="10" type="ORF">HHO38_02715</name>
    <name evidence="4" type="ORF">LI194_17020</name>
    <name evidence="12" type="ORF">P2T59_07260</name>
    <name evidence="5" type="ORF">PN612_03205</name>
</gene>
<dbReference type="GeneID" id="93525336"/>
<dbReference type="Gene3D" id="2.40.128.280">
    <property type="match status" value="1"/>
</dbReference>
<evidence type="ECO:0000313" key="11">
    <source>
        <dbReference type="EMBL" id="TWV62166.1"/>
    </source>
</evidence>
<dbReference type="EMBL" id="CYXP01000001">
    <property type="protein sequence ID" value="CUM82405.1"/>
    <property type="molecule type" value="Genomic_DNA"/>
</dbReference>
<dbReference type="Proteomes" id="UP000501982">
    <property type="component" value="Chromosome"/>
</dbReference>
<dbReference type="Proteomes" id="UP000095591">
    <property type="component" value="Unassembled WGS sequence"/>
</dbReference>
<dbReference type="EMBL" id="CP051672">
    <property type="protein sequence ID" value="QJE27308.1"/>
    <property type="molecule type" value="Genomic_DNA"/>
</dbReference>
<evidence type="ECO:0000313" key="2">
    <source>
        <dbReference type="EMBL" id="CUO72439.1"/>
    </source>
</evidence>
<dbReference type="Proteomes" id="UP000471216">
    <property type="component" value="Unassembled WGS sequence"/>
</dbReference>
<reference evidence="16" key="2">
    <citation type="submission" date="2017-04" db="EMBL/GenBank/DDBJ databases">
        <title>Function of individual gut microbiota members based on whole genome sequencing of pure cultures obtained from chicken caecum.</title>
        <authorList>
            <person name="Medvecky M."/>
            <person name="Cejkova D."/>
            <person name="Polansky O."/>
            <person name="Karasova D."/>
            <person name="Kubasova T."/>
            <person name="Cizek A."/>
            <person name="Rychlik I."/>
        </authorList>
    </citation>
    <scope>NUCLEOTIDE SEQUENCE [LARGE SCALE GENOMIC DNA]</scope>
    <source>
        <strain evidence="16">An199</strain>
    </source>
</reference>
<reference evidence="11 17" key="5">
    <citation type="submission" date="2019-07" db="EMBL/GenBank/DDBJ databases">
        <title>Genome sequencing of Parabacteroides distasonis iSURF_7.</title>
        <authorList>
            <person name="Degefu H.N."/>
            <person name="Ruoff K.L."/>
            <person name="Price C.E."/>
            <person name="Valls R.A."/>
            <person name="O'Toole G.A."/>
        </authorList>
    </citation>
    <scope>NUCLEOTIDE SEQUENCE [LARGE SCALE GENOMIC DNA]</scope>
    <source>
        <strain evidence="11 17">CFPLTA003_1B</strain>
    </source>
</reference>
<dbReference type="EMBL" id="JAQMPX010000023">
    <property type="protein sequence ID" value="MDB9137517.1"/>
    <property type="molecule type" value="Genomic_DNA"/>
</dbReference>
<evidence type="ECO:0000313" key="4">
    <source>
        <dbReference type="EMBL" id="MCB6519493.1"/>
    </source>
</evidence>
<dbReference type="AlphaFoldDB" id="A0A174HHH8"/>
<proteinExistence type="predicted"/>
<dbReference type="Proteomes" id="UP000195950">
    <property type="component" value="Unassembled WGS sequence"/>
</dbReference>
<dbReference type="Proteomes" id="UP000315827">
    <property type="component" value="Unassembled WGS sequence"/>
</dbReference>
<name>A0A174HHH8_PARDI</name>
<dbReference type="EMBL" id="NFJX01000003">
    <property type="protein sequence ID" value="OUP21259.1"/>
    <property type="molecule type" value="Genomic_DNA"/>
</dbReference>
<dbReference type="EMBL" id="VOHW01000004">
    <property type="protein sequence ID" value="TWV62166.1"/>
    <property type="molecule type" value="Genomic_DNA"/>
</dbReference>
<evidence type="ECO:0000313" key="8">
    <source>
        <dbReference type="EMBL" id="MRZ06235.1"/>
    </source>
</evidence>
<reference evidence="10 21" key="6">
    <citation type="submission" date="2020-04" db="EMBL/GenBank/DDBJ databases">
        <title>Complete Genomes and Methylome analysis of CBBP consortium that reverse antibiotic-induced susceptibility to vancomycin-resistant Enterococcus faecium infection.</title>
        <authorList>
            <person name="Fomenkov A."/>
            <person name="Zhang Z."/>
            <person name="Pamer E."/>
            <person name="Roberts R.J."/>
        </authorList>
    </citation>
    <scope>NUCLEOTIDE SEQUENCE [LARGE SCALE GENOMIC DNA]</scope>
    <source>
        <strain evidence="21">CBBP</strain>
        <strain evidence="10">CBBP-1</strain>
    </source>
</reference>
<dbReference type="EMBL" id="WKMY01000001">
    <property type="protein sequence ID" value="MRY91849.1"/>
    <property type="molecule type" value="Genomic_DNA"/>
</dbReference>
<accession>A0A174HHH8</accession>
<dbReference type="Proteomes" id="UP000095455">
    <property type="component" value="Unassembled WGS sequence"/>
</dbReference>
<reference evidence="12" key="9">
    <citation type="submission" date="2023-03" db="EMBL/GenBank/DDBJ databases">
        <title>Parabacteroides distasonis, a bacteria resistant against UC.</title>
        <authorList>
            <person name="Dai W."/>
        </authorList>
    </citation>
    <scope>NUCLEOTIDE SEQUENCE</scope>
    <source>
        <strain evidence="12">F1-28</strain>
    </source>
</reference>
<evidence type="ECO:0000313" key="6">
    <source>
        <dbReference type="EMBL" id="MRY84193.1"/>
    </source>
</evidence>
<protein>
    <submittedName>
        <fullName evidence="10">Lipocalin family protein</fullName>
    </submittedName>
    <submittedName>
        <fullName evidence="5">Lipocalin-like domain-containing protein</fullName>
    </submittedName>
</protein>
<evidence type="ECO:0000313" key="18">
    <source>
        <dbReference type="Proteomes" id="UP000450599"/>
    </source>
</evidence>
<dbReference type="Proteomes" id="UP001198806">
    <property type="component" value="Unassembled WGS sequence"/>
</dbReference>
<evidence type="ECO:0000313" key="1">
    <source>
        <dbReference type="EMBL" id="CUM82405.1"/>
    </source>
</evidence>
<dbReference type="EMBL" id="CYYK01000010">
    <property type="protein sequence ID" value="CUO72439.1"/>
    <property type="molecule type" value="Genomic_DNA"/>
</dbReference>
<sequence length="134" mass="15587">MMKNLIAITCFVVALVSCNKVEHKLEGKWQLKTVEANGVVQTVDTVWYNFQTSLFEYQLYDPAKDVYRTNFGYKTLEGDTRLDLELVNYGGTPLEQFMRYTDWTSPKQTFTIEQSSVTNLVMSCEGRTYTFKKF</sequence>
<evidence type="ECO:0000313" key="3">
    <source>
        <dbReference type="EMBL" id="CUQ31842.1"/>
    </source>
</evidence>
<dbReference type="RefSeq" id="WP_008771908.1">
    <property type="nucleotide sequence ID" value="NZ_BAABYH010000001.1"/>
</dbReference>
<dbReference type="Proteomes" id="UP000450599">
    <property type="component" value="Unassembled WGS sequence"/>
</dbReference>
<evidence type="ECO:0000313" key="9">
    <source>
        <dbReference type="EMBL" id="OUP21259.1"/>
    </source>
</evidence>
<reference evidence="18 19" key="4">
    <citation type="journal article" date="2019" name="Nat. Med.">
        <title>A library of human gut bacterial isolates paired with longitudinal multiomics data enables mechanistic microbiome research.</title>
        <authorList>
            <person name="Poyet M."/>
            <person name="Groussin M."/>
            <person name="Gibbons S.M."/>
            <person name="Avila-Pacheco J."/>
            <person name="Jiang X."/>
            <person name="Kearney S.M."/>
            <person name="Perrotta A.R."/>
            <person name="Berdy B."/>
            <person name="Zhao S."/>
            <person name="Lieberman T.D."/>
            <person name="Swanson P.K."/>
            <person name="Smith M."/>
            <person name="Roesemann S."/>
            <person name="Alexander J.E."/>
            <person name="Rich S.A."/>
            <person name="Livny J."/>
            <person name="Vlamakis H."/>
            <person name="Clish C."/>
            <person name="Bullock K."/>
            <person name="Deik A."/>
            <person name="Scott J."/>
            <person name="Pierce K.A."/>
            <person name="Xavier R.J."/>
            <person name="Alm E.J."/>
        </authorList>
    </citation>
    <scope>NUCLEOTIDE SEQUENCE [LARGE SCALE GENOMIC DNA]</scope>
    <source>
        <strain evidence="8 20">BIOML-A10</strain>
        <strain evidence="6 18">BIOML-A11</strain>
        <strain evidence="7 19">BIOML-A9</strain>
    </source>
</reference>
<reference evidence="9" key="3">
    <citation type="journal article" date="2018" name="BMC Genomics">
        <title>Whole genome sequencing and function prediction of 133 gut anaerobes isolated from chicken caecum in pure cultures.</title>
        <authorList>
            <person name="Medvecky M."/>
            <person name="Cejkova D."/>
            <person name="Polansky O."/>
            <person name="Karasova D."/>
            <person name="Kubasova T."/>
            <person name="Cizek A."/>
            <person name="Rychlik I."/>
        </authorList>
    </citation>
    <scope>NUCLEOTIDE SEQUENCE</scope>
    <source>
        <strain evidence="9">An199</strain>
    </source>
</reference>
<dbReference type="EMBL" id="WKMW01000006">
    <property type="protein sequence ID" value="MRY84193.1"/>
    <property type="molecule type" value="Genomic_DNA"/>
</dbReference>
<dbReference type="EMBL" id="JAJCNI010000024">
    <property type="protein sequence ID" value="MCB6519493.1"/>
    <property type="molecule type" value="Genomic_DNA"/>
</dbReference>
<reference evidence="4" key="7">
    <citation type="submission" date="2021-10" db="EMBL/GenBank/DDBJ databases">
        <title>Collection of gut derived symbiotic bacterial strains cultured from healthy donors.</title>
        <authorList>
            <person name="Lin H."/>
            <person name="Littmann E."/>
            <person name="Kohout C."/>
            <person name="Pamer E.G."/>
        </authorList>
    </citation>
    <scope>NUCLEOTIDE SEQUENCE</scope>
    <source>
        <strain evidence="4">DFI.2.94</strain>
    </source>
</reference>
<evidence type="ECO:0000313" key="10">
    <source>
        <dbReference type="EMBL" id="QJE27308.1"/>
    </source>
</evidence>
<evidence type="ECO:0000313" key="13">
    <source>
        <dbReference type="Proteomes" id="UP000095332"/>
    </source>
</evidence>
<reference evidence="13 14" key="1">
    <citation type="submission" date="2015-09" db="EMBL/GenBank/DDBJ databases">
        <authorList>
            <consortium name="Pathogen Informatics"/>
        </authorList>
    </citation>
    <scope>NUCLEOTIDE SEQUENCE [LARGE SCALE GENOMIC DNA]</scope>
    <source>
        <strain evidence="2 14">2789STDY5608822</strain>
        <strain evidence="1 15">2789STDY5608872</strain>
        <strain evidence="3 13">2789STDY5834948</strain>
    </source>
</reference>
<evidence type="ECO:0000313" key="19">
    <source>
        <dbReference type="Proteomes" id="UP000461276"/>
    </source>
</evidence>
<evidence type="ECO:0000313" key="21">
    <source>
        <dbReference type="Proteomes" id="UP000501982"/>
    </source>
</evidence>